<dbReference type="Proteomes" id="UP000664495">
    <property type="component" value="Unassembled WGS sequence"/>
</dbReference>
<gene>
    <name evidence="1" type="ORF">JZO85_20435</name>
</gene>
<evidence type="ECO:0000313" key="2">
    <source>
        <dbReference type="Proteomes" id="UP000664495"/>
    </source>
</evidence>
<proteinExistence type="predicted"/>
<evidence type="ECO:0000313" key="1">
    <source>
        <dbReference type="EMBL" id="MBO0454635.1"/>
    </source>
</evidence>
<accession>A0ABS3HP16</accession>
<keyword evidence="2" id="KW-1185">Reference proteome</keyword>
<dbReference type="RefSeq" id="WP_207110364.1">
    <property type="nucleotide sequence ID" value="NZ_JAFLVR010000067.1"/>
</dbReference>
<protein>
    <recommendedName>
        <fullName evidence="3">Lipoprotein SmpA/OmlA domain-containing protein</fullName>
    </recommendedName>
</protein>
<evidence type="ECO:0008006" key="3">
    <source>
        <dbReference type="Google" id="ProtNLM"/>
    </source>
</evidence>
<name>A0ABS3HP16_9ENTE</name>
<reference evidence="1 2" key="1">
    <citation type="submission" date="2021-03" db="EMBL/GenBank/DDBJ databases">
        <title>Enterococcal diversity collection.</title>
        <authorList>
            <person name="Gilmore M.S."/>
            <person name="Schwartzman J."/>
            <person name="Van Tyne D."/>
            <person name="Martin M."/>
            <person name="Earl A.M."/>
            <person name="Manson A.L."/>
            <person name="Straub T."/>
            <person name="Salamzade R."/>
            <person name="Saavedra J."/>
            <person name="Lebreton F."/>
            <person name="Prichula J."/>
            <person name="Schaufler K."/>
            <person name="Gaca A."/>
            <person name="Sgardioli B."/>
            <person name="Wagenaar J."/>
            <person name="Strong T."/>
        </authorList>
    </citation>
    <scope>NUCLEOTIDE SEQUENCE [LARGE SCALE GENOMIC DNA]</scope>
    <source>
        <strain evidence="1 2">MJM16</strain>
    </source>
</reference>
<comment type="caution">
    <text evidence="1">The sequence shown here is derived from an EMBL/GenBank/DDBJ whole genome shotgun (WGS) entry which is preliminary data.</text>
</comment>
<organism evidence="1 2">
    <name type="scientific">Candidatus Enterococcus murrayae</name>
    <dbReference type="NCBI Taxonomy" id="2815321"/>
    <lineage>
        <taxon>Bacteria</taxon>
        <taxon>Bacillati</taxon>
        <taxon>Bacillota</taxon>
        <taxon>Bacilli</taxon>
        <taxon>Lactobacillales</taxon>
        <taxon>Enterococcaceae</taxon>
        <taxon>Enterococcus</taxon>
    </lineage>
</organism>
<sequence>MMDILKRNQTNKKNLFLYLIALLLFISSCSSNKELILSDFKENIVAGLSQEQVKKVLGEPQNSETEYEKVIQKWDYDSEHSSDRWPESYYDRFWGGKKKEQYFFDKTDQTTGWSYFEYDYRNKSYENPKAQIRQFRIYFVDNEVVWMSFP</sequence>
<dbReference type="EMBL" id="JAFLVR010000067">
    <property type="protein sequence ID" value="MBO0454635.1"/>
    <property type="molecule type" value="Genomic_DNA"/>
</dbReference>
<dbReference type="PROSITE" id="PS51257">
    <property type="entry name" value="PROKAR_LIPOPROTEIN"/>
    <property type="match status" value="1"/>
</dbReference>